<comment type="caution">
    <text evidence="2">The sequence shown here is derived from an EMBL/GenBank/DDBJ whole genome shotgun (WGS) entry which is preliminary data.</text>
</comment>
<evidence type="ECO:0000256" key="1">
    <source>
        <dbReference type="SAM" id="MobiDB-lite"/>
    </source>
</evidence>
<organism evidence="2 3">
    <name type="scientific">Rhynchophorus ferrugineus</name>
    <name type="common">Red palm weevil</name>
    <name type="synonym">Curculio ferrugineus</name>
    <dbReference type="NCBI Taxonomy" id="354439"/>
    <lineage>
        <taxon>Eukaryota</taxon>
        <taxon>Metazoa</taxon>
        <taxon>Ecdysozoa</taxon>
        <taxon>Arthropoda</taxon>
        <taxon>Hexapoda</taxon>
        <taxon>Insecta</taxon>
        <taxon>Pterygota</taxon>
        <taxon>Neoptera</taxon>
        <taxon>Endopterygota</taxon>
        <taxon>Coleoptera</taxon>
        <taxon>Polyphaga</taxon>
        <taxon>Cucujiformia</taxon>
        <taxon>Curculionidae</taxon>
        <taxon>Dryophthorinae</taxon>
        <taxon>Rhynchophorus</taxon>
    </lineage>
</organism>
<feature type="non-terminal residue" evidence="2">
    <location>
        <position position="1"/>
    </location>
</feature>
<dbReference type="Proteomes" id="UP000625711">
    <property type="component" value="Unassembled WGS sequence"/>
</dbReference>
<reference evidence="2" key="1">
    <citation type="submission" date="2020-08" db="EMBL/GenBank/DDBJ databases">
        <title>Genome sequencing and assembly of the red palm weevil Rhynchophorus ferrugineus.</title>
        <authorList>
            <person name="Dias G.B."/>
            <person name="Bergman C.M."/>
            <person name="Manee M."/>
        </authorList>
    </citation>
    <scope>NUCLEOTIDE SEQUENCE</scope>
    <source>
        <strain evidence="2">AA-2017</strain>
        <tissue evidence="2">Whole larva</tissue>
    </source>
</reference>
<dbReference type="AlphaFoldDB" id="A0A834IG34"/>
<name>A0A834IG34_RHYFE</name>
<accession>A0A834IG34</accession>
<evidence type="ECO:0000313" key="2">
    <source>
        <dbReference type="EMBL" id="KAF7277283.1"/>
    </source>
</evidence>
<proteinExistence type="predicted"/>
<dbReference type="EMBL" id="JAACXV010003089">
    <property type="protein sequence ID" value="KAF7277283.1"/>
    <property type="molecule type" value="Genomic_DNA"/>
</dbReference>
<evidence type="ECO:0000313" key="3">
    <source>
        <dbReference type="Proteomes" id="UP000625711"/>
    </source>
</evidence>
<sequence>NFVTEKKELFKIIDPPQKDLEKDIMDNKALRINLDDIKLTNISKIDLKKHTEYPEIRHEPPEPIEPQEVEKVVKVSKDEEIKIIPAVEPKVKEQVIPVISTKPNAIDIPNNSQNNTKDDEVDKEAIKKDETEMKLQQAENKADSHKEKDRILLDTIQKQNEVQKEIVKQQQMLIKAFQEQSEQKVKEEKMKAVKQIETIALEALEKISGDVKENKQILAKLEKDVKKTVNSEETKKMSQNNENKLDDMKIENILLNTVAKQNISAVSVPSVVASPDPVKEKPIKLNNTAPLLQNLGQVKKNDESPVAKDIPLPLLQANVSQIKNETEKKEQVNKDAESDNTVMRRDILQLKV</sequence>
<protein>
    <submittedName>
        <fullName evidence="2">Uncharacterized protein</fullName>
    </submittedName>
</protein>
<gene>
    <name evidence="2" type="ORF">GWI33_008809</name>
</gene>
<feature type="region of interest" description="Disordered" evidence="1">
    <location>
        <begin position="105"/>
        <end position="124"/>
    </location>
</feature>
<keyword evidence="3" id="KW-1185">Reference proteome</keyword>